<dbReference type="Gene3D" id="2.60.120.1130">
    <property type="match status" value="1"/>
</dbReference>
<dbReference type="Proteomes" id="UP001180481">
    <property type="component" value="Chromosome"/>
</dbReference>
<proteinExistence type="predicted"/>
<dbReference type="InterPro" id="IPR024618">
    <property type="entry name" value="DUF3857"/>
</dbReference>
<dbReference type="Pfam" id="PF12969">
    <property type="entry name" value="DUF3857"/>
    <property type="match status" value="1"/>
</dbReference>
<keyword evidence="4" id="KW-1185">Reference proteome</keyword>
<protein>
    <submittedName>
        <fullName evidence="3">DUF3857 domain-containing protein</fullName>
    </submittedName>
</protein>
<reference evidence="3" key="1">
    <citation type="submission" date="2023-09" db="EMBL/GenBank/DDBJ databases">
        <title>Flavobacterium sp. 20NA77.7 isolated from freshwater.</title>
        <authorList>
            <person name="Le V."/>
            <person name="Ko S.-R."/>
            <person name="Ahn C.-Y."/>
            <person name="Oh H.-M."/>
        </authorList>
    </citation>
    <scope>NUCLEOTIDE SEQUENCE</scope>
    <source>
        <strain evidence="3">20NA77.7</strain>
    </source>
</reference>
<dbReference type="EMBL" id="CP133721">
    <property type="protein sequence ID" value="WMW77504.1"/>
    <property type="molecule type" value="Genomic_DNA"/>
</dbReference>
<sequence>MKKLILLVLFPIFVLAQKFELGNVTIEELKEKVHPTDSSAVAAILFTKGKSYFEFVENSHFILITEVEIKIKIYKKEGYEWANNEVSYYIGGHDDESVQFSKAFTYNLVNGKIEKTKLNSENEFKEVVNKYWETKKISMPNVKEGSIIEFKYIVKTPYYSNLHDWKFQSTIPVNYSEYITNIPEYYTYNYFSRGAINITVEKSDRSRTINIYDKELAARGANISYQNTSSSVGYTDNITKMYVSNVPAFKIEPFTNNINNYMSCIEYELASTKFPNSEIKFFSESWEDVTKNIYKNEQFGLELEKDNYFETDLNQILSDKSLDSPKKIEKILEFVKNNVKWNEYNSITVDKGVTKAYKEKTGNTAEVNFILISMLRKAGFDANPVVLTTRSKPINLFPSRTAFNYVVCGIETDNDVILLDATDKNSKIDVLPTRALNYIGRIIRENGTSSQIDLTPKKPAKESTMVFAALDEKGNVTGTIKEQLFERAAFVFRDRNASVSDENYLDKYEKDNPGFEISDYKITNKLDPHLPISKEYQFTNTNASEIINDKIYFKPLMHFGFEENPFKLETRDYPVDFIAPFHDSYTMSYTLPVGYMVESLPTQLNLQMIDNLGSFSYLIADNVENVQIVCNFKINVPLVSNEYYDVLKEFFNQVQLKMNEKIILKKK</sequence>
<feature type="domain" description="Transglutaminase-like" evidence="1">
    <location>
        <begin position="322"/>
        <end position="390"/>
    </location>
</feature>
<dbReference type="Gene3D" id="3.10.620.30">
    <property type="match status" value="1"/>
</dbReference>
<evidence type="ECO:0000313" key="3">
    <source>
        <dbReference type="EMBL" id="WMW77504.1"/>
    </source>
</evidence>
<evidence type="ECO:0000313" key="4">
    <source>
        <dbReference type="Proteomes" id="UP001180481"/>
    </source>
</evidence>
<dbReference type="Pfam" id="PF01841">
    <property type="entry name" value="Transglut_core"/>
    <property type="match status" value="1"/>
</dbReference>
<dbReference type="Gene3D" id="2.60.40.3140">
    <property type="match status" value="1"/>
</dbReference>
<accession>A0ABY9R8L9</accession>
<evidence type="ECO:0000259" key="2">
    <source>
        <dbReference type="Pfam" id="PF12969"/>
    </source>
</evidence>
<evidence type="ECO:0000259" key="1">
    <source>
        <dbReference type="Pfam" id="PF01841"/>
    </source>
</evidence>
<dbReference type="RefSeq" id="WP_309531854.1">
    <property type="nucleotide sequence ID" value="NZ_CP133721.1"/>
</dbReference>
<feature type="domain" description="DUF3857" evidence="2">
    <location>
        <begin position="69"/>
        <end position="201"/>
    </location>
</feature>
<dbReference type="InterPro" id="IPR002931">
    <property type="entry name" value="Transglutaminase-like"/>
</dbReference>
<name>A0ABY9R8L9_9FLAO</name>
<gene>
    <name evidence="3" type="ORF">RF683_08400</name>
</gene>
<organism evidence="3 4">
    <name type="scientific">Flavobacterium nakdongensis</name>
    <dbReference type="NCBI Taxonomy" id="3073563"/>
    <lineage>
        <taxon>Bacteria</taxon>
        <taxon>Pseudomonadati</taxon>
        <taxon>Bacteroidota</taxon>
        <taxon>Flavobacteriia</taxon>
        <taxon>Flavobacteriales</taxon>
        <taxon>Flavobacteriaceae</taxon>
        <taxon>Flavobacterium</taxon>
    </lineage>
</organism>